<evidence type="ECO:0000256" key="4">
    <source>
        <dbReference type="ARBA" id="ARBA00012438"/>
    </source>
</evidence>
<dbReference type="AlphaFoldDB" id="A0A5C8ZDG8"/>
<keyword evidence="19" id="KW-1185">Reference proteome</keyword>
<feature type="domain" description="Histidine kinase" evidence="16">
    <location>
        <begin position="816"/>
        <end position="1025"/>
    </location>
</feature>
<dbReference type="InterPro" id="IPR018212">
    <property type="entry name" value="Na/solute_symporter_CS"/>
</dbReference>
<feature type="transmembrane region" description="Helical" evidence="15">
    <location>
        <begin position="156"/>
        <end position="174"/>
    </location>
</feature>
<name>A0A5C8ZDG8_9GAMM</name>
<comment type="subcellular location">
    <subcellularLocation>
        <location evidence="2">Membrane</location>
        <topology evidence="2">Multi-pass membrane protein</topology>
    </subcellularLocation>
</comment>
<dbReference type="GO" id="GO:0000155">
    <property type="term" value="F:phosphorelay sensor kinase activity"/>
    <property type="evidence" value="ECO:0007669"/>
    <property type="project" value="InterPro"/>
</dbReference>
<evidence type="ECO:0000256" key="15">
    <source>
        <dbReference type="SAM" id="Phobius"/>
    </source>
</evidence>
<organism evidence="18 19">
    <name type="scientific">Reinekea thalattae</name>
    <dbReference type="NCBI Taxonomy" id="2593301"/>
    <lineage>
        <taxon>Bacteria</taxon>
        <taxon>Pseudomonadati</taxon>
        <taxon>Pseudomonadota</taxon>
        <taxon>Gammaproteobacteria</taxon>
        <taxon>Oceanospirillales</taxon>
        <taxon>Saccharospirillaceae</taxon>
        <taxon>Reinekea</taxon>
    </lineage>
</organism>
<dbReference type="EC" id="2.7.13.3" evidence="4"/>
<evidence type="ECO:0000256" key="13">
    <source>
        <dbReference type="PROSITE-ProRule" id="PRU00169"/>
    </source>
</evidence>
<dbReference type="InterPro" id="IPR036097">
    <property type="entry name" value="HisK_dim/P_sf"/>
</dbReference>
<feature type="transmembrane region" description="Helical" evidence="15">
    <location>
        <begin position="115"/>
        <end position="136"/>
    </location>
</feature>
<dbReference type="Pfam" id="PF00072">
    <property type="entry name" value="Response_reg"/>
    <property type="match status" value="1"/>
</dbReference>
<feature type="transmembrane region" description="Helical" evidence="15">
    <location>
        <begin position="404"/>
        <end position="425"/>
    </location>
</feature>
<dbReference type="SMART" id="SM00387">
    <property type="entry name" value="HATPase_c"/>
    <property type="match status" value="1"/>
</dbReference>
<keyword evidence="11 15" id="KW-0472">Membrane</keyword>
<dbReference type="FunFam" id="3.30.565.10:FF:000049">
    <property type="entry name" value="Two-component sensor histidine kinase"/>
    <property type="match status" value="1"/>
</dbReference>
<dbReference type="InterPro" id="IPR001789">
    <property type="entry name" value="Sig_transdc_resp-reg_receiver"/>
</dbReference>
<feature type="transmembrane region" description="Helical" evidence="15">
    <location>
        <begin position="274"/>
        <end position="294"/>
    </location>
</feature>
<evidence type="ECO:0000256" key="8">
    <source>
        <dbReference type="ARBA" id="ARBA00022777"/>
    </source>
</evidence>
<comment type="similarity">
    <text evidence="3">Belongs to the sodium:solute symporter (SSF) (TC 2.A.21) family.</text>
</comment>
<keyword evidence="9" id="KW-0813">Transport</keyword>
<sequence>MSPWLLLISVVLYILCFIGISLWGDSRTGRQLTKPIRPFIYSLSLAVYCSGWTFYSTVTASTNDELAFIPLYLGPALMFLFGHPILSKIVTVAKKQNTTSIADFLSSRYSKKRGIALLTTLICSVAVIPYIASQLTVVTQSIRLLSSAQHLNDSNFLNLAVITLITLFSIILVTRKIETHRYRHGLMLAVSLNSLIKLGALIILAIYIVFVFYAQPSQFTNDLVSYQILSRQDIDSGFITQIIVSAGAILVFPKQFHVSAVECNSHRNLRSARWLFPLYLLVVGLTILPIAAAHNRIFHEGLGMTAEAFMLFVPHIGDHMWLTVLMFIGVFSASLVMVVLATFTLSTMITNDALLPTMLKGRLSRDKHFFGTKILMTRRVVILFIVLLAWLYNLSFNQDGDLTTNGLIAFSLIFQVVPAMLFGLYWRKANAFGAYAGMIGGCLVWFWTLMVPILIGHGWLAETLLTNGPFSINWLRPEHLFGSRFEDPLTHCIFFSLLANCFLLFQISSVTKTTLTGRLQAAAFILPSHHSHDTRYQKPNIKTNELVNLLARFSGDAQVKNWLTDYELAHNIHVLNNAEPSIDFIRFVERKLAGIVGANSARAMLQSTLSGRDMYLEEVVSFFDATSKAIHFNQQVLSSTLENIDSGVAVMDRHLKLAAWNKTYLEMYPYPTEKLKVGTAAEDLIRHHLINSDFHGADIEDEINKRLKYLSTGSAFNFIRVRKNGQVLDMRGNPIPDGGLVITFSDITEHVQTQEALKQSKQNLEQRVAERTAQIDQMNKDLRAEIKERERAQTLLLEAKNEAEQANKSKSRFLALASHDILQPLNAARLYSAALHENYSEDATLTKLESALRSTEELISTLLEIAKLDGISKDALKENVELNSLFNSIADEFSAQAKNKGLRLIVRPNNYFVKSEARSLRRVIQNLVSNAIKYTRNGGVLLVARKRQGGIVIQVWDSGLGIAEEDIKQIFEDFQRLDQHHHEAEGVGLGLAVVSRISQHLNHPIEVKSKVNKGSMFEISVPESTATNSPLPAEVVHTAHQLALNILVVDDDSRNIDALKTLLTGWGCQVSTALSAQQAFDQSEAPDLLIIDYDLTKDKRDKQNNGLALYSELQQHWQGKKVPAILVTAHPDLAIKQAAEEQNIGYLSKPIKAIALRAMINASVYGR</sequence>
<dbReference type="InterPro" id="IPR001734">
    <property type="entry name" value="Na/solute_symporter"/>
</dbReference>
<keyword evidence="6" id="KW-0808">Transferase</keyword>
<dbReference type="Gene3D" id="1.20.1730.10">
    <property type="entry name" value="Sodium/glucose cotransporter"/>
    <property type="match status" value="1"/>
</dbReference>
<dbReference type="InterPro" id="IPR003594">
    <property type="entry name" value="HATPase_dom"/>
</dbReference>
<dbReference type="Gene3D" id="1.10.287.130">
    <property type="match status" value="1"/>
</dbReference>
<evidence type="ECO:0000259" key="16">
    <source>
        <dbReference type="PROSITE" id="PS50109"/>
    </source>
</evidence>
<dbReference type="InterPro" id="IPR011006">
    <property type="entry name" value="CheY-like_superfamily"/>
</dbReference>
<dbReference type="GO" id="GO:0009927">
    <property type="term" value="F:histidine phosphotransfer kinase activity"/>
    <property type="evidence" value="ECO:0007669"/>
    <property type="project" value="TreeGrafter"/>
</dbReference>
<dbReference type="InterPro" id="IPR004358">
    <property type="entry name" value="Sig_transdc_His_kin-like_C"/>
</dbReference>
<feature type="coiled-coil region" evidence="14">
    <location>
        <begin position="747"/>
        <end position="809"/>
    </location>
</feature>
<keyword evidence="7 15" id="KW-0812">Transmembrane</keyword>
<feature type="transmembrane region" description="Helical" evidence="15">
    <location>
        <begin position="234"/>
        <end position="253"/>
    </location>
</feature>
<feature type="modified residue" description="4-aspartylphosphate" evidence="13">
    <location>
        <position position="1092"/>
    </location>
</feature>
<dbReference type="EMBL" id="VKAD01000001">
    <property type="protein sequence ID" value="TXR54840.1"/>
    <property type="molecule type" value="Genomic_DNA"/>
</dbReference>
<proteinExistence type="inferred from homology"/>
<evidence type="ECO:0000313" key="19">
    <source>
        <dbReference type="Proteomes" id="UP000321764"/>
    </source>
</evidence>
<dbReference type="Gene3D" id="3.30.565.10">
    <property type="entry name" value="Histidine kinase-like ATPase, C-terminal domain"/>
    <property type="match status" value="1"/>
</dbReference>
<feature type="transmembrane region" description="Helical" evidence="15">
    <location>
        <begin position="320"/>
        <end position="349"/>
    </location>
</feature>
<keyword evidence="12" id="KW-0915">Sodium</keyword>
<feature type="transmembrane region" description="Helical" evidence="15">
    <location>
        <begin position="67"/>
        <end position="86"/>
    </location>
</feature>
<feature type="domain" description="Response regulatory" evidence="17">
    <location>
        <begin position="1045"/>
        <end position="1164"/>
    </location>
</feature>
<dbReference type="PANTHER" id="PTHR43047">
    <property type="entry name" value="TWO-COMPONENT HISTIDINE PROTEIN KINASE"/>
    <property type="match status" value="1"/>
</dbReference>
<dbReference type="Pfam" id="PF00512">
    <property type="entry name" value="HisKA"/>
    <property type="match status" value="1"/>
</dbReference>
<dbReference type="PROSITE" id="PS50109">
    <property type="entry name" value="HIS_KIN"/>
    <property type="match status" value="1"/>
</dbReference>
<gene>
    <name evidence="18" type="ORF">FME95_09985</name>
</gene>
<dbReference type="Proteomes" id="UP000321764">
    <property type="component" value="Unassembled WGS sequence"/>
</dbReference>
<feature type="transmembrane region" description="Helical" evidence="15">
    <location>
        <begin position="36"/>
        <end position="55"/>
    </location>
</feature>
<evidence type="ECO:0000256" key="12">
    <source>
        <dbReference type="ARBA" id="ARBA00023201"/>
    </source>
</evidence>
<dbReference type="GO" id="GO:0006814">
    <property type="term" value="P:sodium ion transport"/>
    <property type="evidence" value="ECO:0007669"/>
    <property type="project" value="UniProtKB-KW"/>
</dbReference>
<keyword evidence="8" id="KW-0418">Kinase</keyword>
<evidence type="ECO:0000256" key="2">
    <source>
        <dbReference type="ARBA" id="ARBA00004141"/>
    </source>
</evidence>
<evidence type="ECO:0000313" key="18">
    <source>
        <dbReference type="EMBL" id="TXR54840.1"/>
    </source>
</evidence>
<comment type="caution">
    <text evidence="18">The sequence shown here is derived from an EMBL/GenBank/DDBJ whole genome shotgun (WGS) entry which is preliminary data.</text>
</comment>
<keyword evidence="12" id="KW-0406">Ion transport</keyword>
<feature type="transmembrane region" description="Helical" evidence="15">
    <location>
        <begin position="370"/>
        <end position="392"/>
    </location>
</feature>
<feature type="transmembrane region" description="Helical" evidence="15">
    <location>
        <begin position="195"/>
        <end position="214"/>
    </location>
</feature>
<dbReference type="InterPro" id="IPR036890">
    <property type="entry name" value="HATPase_C_sf"/>
</dbReference>
<dbReference type="Pfam" id="PF12860">
    <property type="entry name" value="PAS_7"/>
    <property type="match status" value="1"/>
</dbReference>
<dbReference type="Pfam" id="PF02518">
    <property type="entry name" value="HATPase_c"/>
    <property type="match status" value="1"/>
</dbReference>
<evidence type="ECO:0000256" key="9">
    <source>
        <dbReference type="ARBA" id="ARBA00022847"/>
    </source>
</evidence>
<dbReference type="SUPFAM" id="SSF55874">
    <property type="entry name" value="ATPase domain of HSP90 chaperone/DNA topoisomerase II/histidine kinase"/>
    <property type="match status" value="1"/>
</dbReference>
<evidence type="ECO:0000256" key="10">
    <source>
        <dbReference type="ARBA" id="ARBA00022989"/>
    </source>
</evidence>
<evidence type="ECO:0000256" key="1">
    <source>
        <dbReference type="ARBA" id="ARBA00000085"/>
    </source>
</evidence>
<reference evidence="18 19" key="1">
    <citation type="submission" date="2019-07" db="EMBL/GenBank/DDBJ databases">
        <title>Reinekea sp. strain SSH23 genome sequencing and assembly.</title>
        <authorList>
            <person name="Kim I."/>
        </authorList>
    </citation>
    <scope>NUCLEOTIDE SEQUENCE [LARGE SCALE GENOMIC DNA]</scope>
    <source>
        <strain evidence="18 19">SSH23</strain>
    </source>
</reference>
<evidence type="ECO:0000256" key="5">
    <source>
        <dbReference type="ARBA" id="ARBA00022553"/>
    </source>
</evidence>
<evidence type="ECO:0000256" key="7">
    <source>
        <dbReference type="ARBA" id="ARBA00022692"/>
    </source>
</evidence>
<feature type="transmembrane region" description="Helical" evidence="15">
    <location>
        <begin position="6"/>
        <end position="24"/>
    </location>
</feature>
<dbReference type="SUPFAM" id="SSF52172">
    <property type="entry name" value="CheY-like"/>
    <property type="match status" value="1"/>
</dbReference>
<dbReference type="CDD" id="cd00082">
    <property type="entry name" value="HisKA"/>
    <property type="match status" value="1"/>
</dbReference>
<feature type="transmembrane region" description="Helical" evidence="15">
    <location>
        <begin position="432"/>
        <end position="455"/>
    </location>
</feature>
<keyword evidence="10 15" id="KW-1133">Transmembrane helix</keyword>
<dbReference type="InterPro" id="IPR035965">
    <property type="entry name" value="PAS-like_dom_sf"/>
</dbReference>
<keyword evidence="14" id="KW-0175">Coiled coil</keyword>
<dbReference type="GO" id="GO:0005886">
    <property type="term" value="C:plasma membrane"/>
    <property type="evidence" value="ECO:0007669"/>
    <property type="project" value="TreeGrafter"/>
</dbReference>
<dbReference type="GO" id="GO:0015293">
    <property type="term" value="F:symporter activity"/>
    <property type="evidence" value="ECO:0007669"/>
    <property type="project" value="UniProtKB-KW"/>
</dbReference>
<dbReference type="PROSITE" id="PS50110">
    <property type="entry name" value="RESPONSE_REGULATORY"/>
    <property type="match status" value="1"/>
</dbReference>
<evidence type="ECO:0000256" key="6">
    <source>
        <dbReference type="ARBA" id="ARBA00022679"/>
    </source>
</evidence>
<dbReference type="PRINTS" id="PR00344">
    <property type="entry name" value="BCTRLSENSOR"/>
</dbReference>
<dbReference type="PROSITE" id="PS50283">
    <property type="entry name" value="NA_SOLUT_SYMP_3"/>
    <property type="match status" value="1"/>
</dbReference>
<dbReference type="CDD" id="cd00156">
    <property type="entry name" value="REC"/>
    <property type="match status" value="1"/>
</dbReference>
<dbReference type="Gene3D" id="3.30.450.20">
    <property type="entry name" value="PAS domain"/>
    <property type="match status" value="1"/>
</dbReference>
<evidence type="ECO:0000259" key="17">
    <source>
        <dbReference type="PROSITE" id="PS50110"/>
    </source>
</evidence>
<dbReference type="InterPro" id="IPR003661">
    <property type="entry name" value="HisK_dim/P_dom"/>
</dbReference>
<keyword evidence="12" id="KW-0739">Sodium transport</keyword>
<dbReference type="Pfam" id="PF00474">
    <property type="entry name" value="SSF"/>
    <property type="match status" value="1"/>
</dbReference>
<evidence type="ECO:0000256" key="3">
    <source>
        <dbReference type="ARBA" id="ARBA00006434"/>
    </source>
</evidence>
<dbReference type="Gene3D" id="3.40.50.2300">
    <property type="match status" value="1"/>
</dbReference>
<dbReference type="SUPFAM" id="SSF47384">
    <property type="entry name" value="Homodimeric domain of signal transducing histidine kinase"/>
    <property type="match status" value="1"/>
</dbReference>
<keyword evidence="5 13" id="KW-0597">Phosphoprotein</keyword>
<dbReference type="OrthoDB" id="9764438at2"/>
<dbReference type="InterPro" id="IPR005467">
    <property type="entry name" value="His_kinase_dom"/>
</dbReference>
<accession>A0A5C8ZDG8</accession>
<evidence type="ECO:0000256" key="11">
    <source>
        <dbReference type="ARBA" id="ARBA00023136"/>
    </source>
</evidence>
<dbReference type="SUPFAM" id="SSF55785">
    <property type="entry name" value="PYP-like sensor domain (PAS domain)"/>
    <property type="match status" value="1"/>
</dbReference>
<keyword evidence="9" id="KW-0769">Symport</keyword>
<dbReference type="SMART" id="SM00448">
    <property type="entry name" value="REC"/>
    <property type="match status" value="1"/>
</dbReference>
<evidence type="ECO:0000256" key="14">
    <source>
        <dbReference type="SAM" id="Coils"/>
    </source>
</evidence>
<protein>
    <recommendedName>
        <fullName evidence="4">histidine kinase</fullName>
        <ecNumber evidence="4">2.7.13.3</ecNumber>
    </recommendedName>
</protein>
<dbReference type="PROSITE" id="PS00457">
    <property type="entry name" value="NA_SOLUT_SYMP_2"/>
    <property type="match status" value="1"/>
</dbReference>
<dbReference type="SMART" id="SM00388">
    <property type="entry name" value="HisKA"/>
    <property type="match status" value="1"/>
</dbReference>
<dbReference type="PANTHER" id="PTHR43047:SF9">
    <property type="entry name" value="HISTIDINE KINASE"/>
    <property type="match status" value="1"/>
</dbReference>
<comment type="catalytic activity">
    <reaction evidence="1">
        <text>ATP + protein L-histidine = ADP + protein N-phospho-L-histidine.</text>
        <dbReference type="EC" id="2.7.13.3"/>
    </reaction>
</comment>
<dbReference type="CDD" id="cd10322">
    <property type="entry name" value="SLC5sbd"/>
    <property type="match status" value="1"/>
</dbReference>
<dbReference type="InterPro" id="IPR038377">
    <property type="entry name" value="Na/Glc_symporter_sf"/>
</dbReference>
<dbReference type="RefSeq" id="WP_147714239.1">
    <property type="nucleotide sequence ID" value="NZ_VKAD01000001.1"/>
</dbReference>